<dbReference type="RefSeq" id="XP_009048377.1">
    <property type="nucleotide sequence ID" value="XM_009050129.1"/>
</dbReference>
<dbReference type="FunFam" id="3.40.50.150:FF:000013">
    <property type="entry name" value="Spermidine synthase"/>
    <property type="match status" value="1"/>
</dbReference>
<evidence type="ECO:0000256" key="9">
    <source>
        <dbReference type="ARBA" id="ARBA00082964"/>
    </source>
</evidence>
<dbReference type="OMA" id="EYTIEAK"/>
<evidence type="ECO:0000256" key="5">
    <source>
        <dbReference type="ARBA" id="ARBA00022679"/>
    </source>
</evidence>
<name>V4AAF0_LOTGI</name>
<comment type="function">
    <text evidence="7">Catalyzes the production of spermidine from putrescine and decarboxylated S-adenosylmethionine (dcSAM). Has a strong preference for putrescine as substrate, and has very low activity towards 1,3-diaminopropane. Has extremely low activity towards spermidine.</text>
</comment>
<evidence type="ECO:0000313" key="14">
    <source>
        <dbReference type="Proteomes" id="UP000030746"/>
    </source>
</evidence>
<dbReference type="NCBIfam" id="NF002010">
    <property type="entry name" value="PRK00811.1"/>
    <property type="match status" value="1"/>
</dbReference>
<dbReference type="PROSITE" id="PS01330">
    <property type="entry name" value="PABS_1"/>
    <property type="match status" value="1"/>
</dbReference>
<organism evidence="13 14">
    <name type="scientific">Lottia gigantea</name>
    <name type="common">Giant owl limpet</name>
    <dbReference type="NCBI Taxonomy" id="225164"/>
    <lineage>
        <taxon>Eukaryota</taxon>
        <taxon>Metazoa</taxon>
        <taxon>Spiralia</taxon>
        <taxon>Lophotrochozoa</taxon>
        <taxon>Mollusca</taxon>
        <taxon>Gastropoda</taxon>
        <taxon>Patellogastropoda</taxon>
        <taxon>Lottioidea</taxon>
        <taxon>Lottiidae</taxon>
        <taxon>Lottia</taxon>
    </lineage>
</organism>
<comment type="similarity">
    <text evidence="2 11">Belongs to the spermidine/spermine synthase family.</text>
</comment>
<accession>V4AAF0</accession>
<dbReference type="AlphaFoldDB" id="V4AAF0"/>
<dbReference type="PROSITE" id="PS51006">
    <property type="entry name" value="PABS_2"/>
    <property type="match status" value="1"/>
</dbReference>
<dbReference type="CDD" id="cd02440">
    <property type="entry name" value="AdoMet_MTases"/>
    <property type="match status" value="1"/>
</dbReference>
<comment type="pathway">
    <text evidence="1">Amine and polyamine biosynthesis; spermidine biosynthesis; spermidine from putrescine: step 1/1.</text>
</comment>
<dbReference type="GO" id="GO:0004766">
    <property type="term" value="F:spermidine synthase activity"/>
    <property type="evidence" value="ECO:0007669"/>
    <property type="project" value="UniProtKB-EC"/>
</dbReference>
<dbReference type="GeneID" id="20245410"/>
<dbReference type="Pfam" id="PF17284">
    <property type="entry name" value="Spermine_synt_N"/>
    <property type="match status" value="1"/>
</dbReference>
<proteinExistence type="inferred from homology"/>
<dbReference type="KEGG" id="lgi:LOTGIDRAFT_200547"/>
<dbReference type="OrthoDB" id="38125at2759"/>
<evidence type="ECO:0000256" key="10">
    <source>
        <dbReference type="PROSITE-ProRule" id="PRU00354"/>
    </source>
</evidence>
<feature type="active site" description="Proton acceptor" evidence="10">
    <location>
        <position position="163"/>
    </location>
</feature>
<dbReference type="GO" id="GO:0005829">
    <property type="term" value="C:cytosol"/>
    <property type="evidence" value="ECO:0007669"/>
    <property type="project" value="TreeGrafter"/>
</dbReference>
<dbReference type="GO" id="GO:0008295">
    <property type="term" value="P:spermidine biosynthetic process"/>
    <property type="evidence" value="ECO:0007669"/>
    <property type="project" value="TreeGrafter"/>
</dbReference>
<evidence type="ECO:0000256" key="4">
    <source>
        <dbReference type="ARBA" id="ARBA00012455"/>
    </source>
</evidence>
<dbReference type="SUPFAM" id="SSF53335">
    <property type="entry name" value="S-adenosyl-L-methionine-dependent methyltransferases"/>
    <property type="match status" value="1"/>
</dbReference>
<keyword evidence="5 10" id="KW-0808">Transferase</keyword>
<dbReference type="HOGENOM" id="CLU_048199_1_0_1"/>
<gene>
    <name evidence="13" type="ORF">LOTGIDRAFT_200547</name>
</gene>
<keyword evidence="10" id="KW-0620">Polyamine biosynthesis</keyword>
<dbReference type="InterPro" id="IPR001045">
    <property type="entry name" value="Spermi_synthase"/>
</dbReference>
<evidence type="ECO:0000313" key="13">
    <source>
        <dbReference type="EMBL" id="ESP00939.1"/>
    </source>
</evidence>
<evidence type="ECO:0000256" key="8">
    <source>
        <dbReference type="ARBA" id="ARBA00072554"/>
    </source>
</evidence>
<dbReference type="HAMAP" id="MF_00198">
    <property type="entry name" value="Spermidine_synth"/>
    <property type="match status" value="1"/>
</dbReference>
<evidence type="ECO:0000256" key="3">
    <source>
        <dbReference type="ARBA" id="ARBA00011774"/>
    </source>
</evidence>
<feature type="domain" description="PABS" evidence="12">
    <location>
        <begin position="8"/>
        <end position="243"/>
    </location>
</feature>
<dbReference type="Gene3D" id="2.30.140.10">
    <property type="entry name" value="Spermidine synthase, tetramerisation domain"/>
    <property type="match status" value="1"/>
</dbReference>
<comment type="subunit">
    <text evidence="3">Homodimer or homotetramer.</text>
</comment>
<evidence type="ECO:0000256" key="2">
    <source>
        <dbReference type="ARBA" id="ARBA00007867"/>
    </source>
</evidence>
<evidence type="ECO:0000256" key="7">
    <source>
        <dbReference type="ARBA" id="ARBA00053963"/>
    </source>
</evidence>
<sequence>MSNSKIDGNWFREADDEWRGYCTSLEIEEILYHEKSDFQDILVFKSVSFGRVLVLDGVIQCTERDEFSYQEMIAHLPLNSHQDPKKVLVVGGGDGGVVREVLKYPTVEEVILCEIDQKVIDVCKKFIPSMAACLNDPRVTVQVGDGIKYLESKKGEFDVIITDAPDPMGPGVVLYEKKFYEELNQALKPKGIICSQGQCLWFDLDTIIKVLKQAKEIFPVYAYASGYTPTYTGGHMGYIICSNDKSVNLKEPIRNFTYEQLDEMKMRYYCPDLHRACFNVLPYFARKELKSILDT</sequence>
<dbReference type="EMBL" id="KB200614">
    <property type="protein sequence ID" value="ESP00939.1"/>
    <property type="molecule type" value="Genomic_DNA"/>
</dbReference>
<dbReference type="NCBIfam" id="TIGR00417">
    <property type="entry name" value="speE"/>
    <property type="match status" value="1"/>
</dbReference>
<keyword evidence="14" id="KW-1185">Reference proteome</keyword>
<dbReference type="EC" id="2.5.1.16" evidence="4"/>
<dbReference type="Gene3D" id="3.40.50.150">
    <property type="entry name" value="Vaccinia Virus protein VP39"/>
    <property type="match status" value="1"/>
</dbReference>
<dbReference type="InterPro" id="IPR029063">
    <property type="entry name" value="SAM-dependent_MTases_sf"/>
</dbReference>
<dbReference type="Proteomes" id="UP000030746">
    <property type="component" value="Unassembled WGS sequence"/>
</dbReference>
<evidence type="ECO:0000256" key="11">
    <source>
        <dbReference type="RuleBase" id="RU003836"/>
    </source>
</evidence>
<dbReference type="InterPro" id="IPR030374">
    <property type="entry name" value="PABS"/>
</dbReference>
<dbReference type="InterPro" id="IPR037163">
    <property type="entry name" value="Spermidine_synt_N_sf"/>
</dbReference>
<dbReference type="InterPro" id="IPR030373">
    <property type="entry name" value="PABS_CS"/>
</dbReference>
<dbReference type="FunFam" id="2.30.140.10:FF:000001">
    <property type="entry name" value="SPE3p Spermidine synthase"/>
    <property type="match status" value="1"/>
</dbReference>
<comment type="catalytic activity">
    <reaction evidence="6">
        <text>S-adenosyl 3-(methylsulfanyl)propylamine + putrescine = S-methyl-5'-thioadenosine + spermidine + H(+)</text>
        <dbReference type="Rhea" id="RHEA:12721"/>
        <dbReference type="ChEBI" id="CHEBI:15378"/>
        <dbReference type="ChEBI" id="CHEBI:17509"/>
        <dbReference type="ChEBI" id="CHEBI:57443"/>
        <dbReference type="ChEBI" id="CHEBI:57834"/>
        <dbReference type="ChEBI" id="CHEBI:326268"/>
        <dbReference type="EC" id="2.5.1.16"/>
    </reaction>
</comment>
<dbReference type="PANTHER" id="PTHR11558">
    <property type="entry name" value="SPERMIDINE/SPERMINE SYNTHASE"/>
    <property type="match status" value="1"/>
</dbReference>
<evidence type="ECO:0000256" key="6">
    <source>
        <dbReference type="ARBA" id="ARBA00049307"/>
    </source>
</evidence>
<dbReference type="InterPro" id="IPR035246">
    <property type="entry name" value="Spermidine_synt_N"/>
</dbReference>
<reference evidence="13 14" key="1">
    <citation type="journal article" date="2013" name="Nature">
        <title>Insights into bilaterian evolution from three spiralian genomes.</title>
        <authorList>
            <person name="Simakov O."/>
            <person name="Marletaz F."/>
            <person name="Cho S.J."/>
            <person name="Edsinger-Gonzales E."/>
            <person name="Havlak P."/>
            <person name="Hellsten U."/>
            <person name="Kuo D.H."/>
            <person name="Larsson T."/>
            <person name="Lv J."/>
            <person name="Arendt D."/>
            <person name="Savage R."/>
            <person name="Osoegawa K."/>
            <person name="de Jong P."/>
            <person name="Grimwood J."/>
            <person name="Chapman J.A."/>
            <person name="Shapiro H."/>
            <person name="Aerts A."/>
            <person name="Otillar R.P."/>
            <person name="Terry A.Y."/>
            <person name="Boore J.L."/>
            <person name="Grigoriev I.V."/>
            <person name="Lindberg D.R."/>
            <person name="Seaver E.C."/>
            <person name="Weisblat D.A."/>
            <person name="Putnam N.H."/>
            <person name="Rokhsar D.S."/>
        </authorList>
    </citation>
    <scope>NUCLEOTIDE SEQUENCE [LARGE SCALE GENOMIC DNA]</scope>
</reference>
<protein>
    <recommendedName>
        <fullName evidence="8">Spermidine synthase</fullName>
        <ecNumber evidence="4">2.5.1.16</ecNumber>
    </recommendedName>
    <alternativeName>
        <fullName evidence="9">Putrescine aminopropyltransferase</fullName>
    </alternativeName>
</protein>
<evidence type="ECO:0000256" key="1">
    <source>
        <dbReference type="ARBA" id="ARBA00005123"/>
    </source>
</evidence>
<dbReference type="PANTHER" id="PTHR11558:SF11">
    <property type="entry name" value="SPERMIDINE SYNTHASE"/>
    <property type="match status" value="1"/>
</dbReference>
<evidence type="ECO:0000259" key="12">
    <source>
        <dbReference type="PROSITE" id="PS51006"/>
    </source>
</evidence>
<dbReference type="STRING" id="225164.V4AAF0"/>
<dbReference type="CTD" id="20245410"/>
<dbReference type="Pfam" id="PF01564">
    <property type="entry name" value="Spermine_synth"/>
    <property type="match status" value="1"/>
</dbReference>